<dbReference type="InterPro" id="IPR010994">
    <property type="entry name" value="RuvA_2-like"/>
</dbReference>
<evidence type="ECO:0000256" key="3">
    <source>
        <dbReference type="ARBA" id="ARBA00013308"/>
    </source>
</evidence>
<feature type="binding site" evidence="14">
    <location>
        <position position="414"/>
    </location>
    <ligand>
        <name>Zn(2+)</name>
        <dbReference type="ChEBI" id="CHEBI:29105"/>
    </ligand>
</feature>
<gene>
    <name evidence="14" type="primary">ligA</name>
    <name evidence="17" type="ORF">A3G31_01650</name>
</gene>
<comment type="catalytic activity">
    <reaction evidence="12 14 15">
        <text>NAD(+) + (deoxyribonucleotide)n-3'-hydroxyl + 5'-phospho-(deoxyribonucleotide)m = (deoxyribonucleotide)n+m + AMP + beta-nicotinamide D-nucleotide.</text>
        <dbReference type="EC" id="6.5.1.2"/>
    </reaction>
</comment>
<feature type="binding site" evidence="14">
    <location>
        <position position="115"/>
    </location>
    <ligand>
        <name>NAD(+)</name>
        <dbReference type="ChEBI" id="CHEBI:57540"/>
    </ligand>
</feature>
<feature type="binding site" evidence="14">
    <location>
        <position position="411"/>
    </location>
    <ligand>
        <name>Zn(2+)</name>
        <dbReference type="ChEBI" id="CHEBI:29105"/>
    </ligand>
</feature>
<dbReference type="Gene3D" id="3.30.470.30">
    <property type="entry name" value="DNA ligase/mRNA capping enzyme"/>
    <property type="match status" value="1"/>
</dbReference>
<dbReference type="InterPro" id="IPR013839">
    <property type="entry name" value="DNAligase_adenylation"/>
</dbReference>
<dbReference type="Proteomes" id="UP000178082">
    <property type="component" value="Unassembled WGS sequence"/>
</dbReference>
<keyword evidence="9 14" id="KW-0460">Magnesium</keyword>
<dbReference type="EC" id="6.5.1.2" evidence="2 14"/>
<keyword evidence="10 14" id="KW-0520">NAD</keyword>
<dbReference type="HAMAP" id="MF_01588">
    <property type="entry name" value="DNA_ligase_A"/>
    <property type="match status" value="1"/>
</dbReference>
<reference evidence="17 18" key="1">
    <citation type="journal article" date="2016" name="Nat. Commun.">
        <title>Thousands of microbial genomes shed light on interconnected biogeochemical processes in an aquifer system.</title>
        <authorList>
            <person name="Anantharaman K."/>
            <person name="Brown C.T."/>
            <person name="Hug L.A."/>
            <person name="Sharon I."/>
            <person name="Castelle C.J."/>
            <person name="Probst A.J."/>
            <person name="Thomas B.C."/>
            <person name="Singh A."/>
            <person name="Wilkins M.J."/>
            <person name="Karaoz U."/>
            <person name="Brodie E.L."/>
            <person name="Williams K.H."/>
            <person name="Hubbard S.S."/>
            <person name="Banfield J.F."/>
        </authorList>
    </citation>
    <scope>NUCLEOTIDE SEQUENCE [LARGE SCALE GENOMIC DNA]</scope>
</reference>
<comment type="caution">
    <text evidence="17">The sequence shown here is derived from an EMBL/GenBank/DDBJ whole genome shotgun (WGS) entry which is preliminary data.</text>
</comment>
<evidence type="ECO:0000256" key="2">
    <source>
        <dbReference type="ARBA" id="ARBA00012722"/>
    </source>
</evidence>
<dbReference type="GO" id="GO:0006260">
    <property type="term" value="P:DNA replication"/>
    <property type="evidence" value="ECO:0007669"/>
    <property type="project" value="UniProtKB-KW"/>
</dbReference>
<dbReference type="FunFam" id="3.30.470.30:FF:000001">
    <property type="entry name" value="DNA ligase"/>
    <property type="match status" value="1"/>
</dbReference>
<dbReference type="Gene3D" id="2.40.50.140">
    <property type="entry name" value="Nucleic acid-binding proteins"/>
    <property type="match status" value="1"/>
</dbReference>
<dbReference type="Pfam" id="PF14520">
    <property type="entry name" value="HHH_5"/>
    <property type="match status" value="1"/>
</dbReference>
<dbReference type="Gene3D" id="1.10.150.20">
    <property type="entry name" value="5' to 3' exonuclease, C-terminal subdomain"/>
    <property type="match status" value="2"/>
</dbReference>
<dbReference type="Gene3D" id="6.20.10.30">
    <property type="match status" value="1"/>
</dbReference>
<evidence type="ECO:0000313" key="18">
    <source>
        <dbReference type="Proteomes" id="UP000178082"/>
    </source>
</evidence>
<dbReference type="FunFam" id="1.10.150.20:FF:000006">
    <property type="entry name" value="DNA ligase"/>
    <property type="match status" value="1"/>
</dbReference>
<evidence type="ECO:0000256" key="10">
    <source>
        <dbReference type="ARBA" id="ARBA00023027"/>
    </source>
</evidence>
<evidence type="ECO:0000256" key="9">
    <source>
        <dbReference type="ARBA" id="ARBA00022842"/>
    </source>
</evidence>
<evidence type="ECO:0000256" key="7">
    <source>
        <dbReference type="ARBA" id="ARBA00022763"/>
    </source>
</evidence>
<feature type="binding site" evidence="14">
    <location>
        <begin position="83"/>
        <end position="84"/>
    </location>
    <ligand>
        <name>NAD(+)</name>
        <dbReference type="ChEBI" id="CHEBI:57540"/>
    </ligand>
</feature>
<dbReference type="SMART" id="SM00278">
    <property type="entry name" value="HhH1"/>
    <property type="match status" value="3"/>
</dbReference>
<dbReference type="PROSITE" id="PS50172">
    <property type="entry name" value="BRCT"/>
    <property type="match status" value="1"/>
</dbReference>
<evidence type="ECO:0000313" key="17">
    <source>
        <dbReference type="EMBL" id="OGL51373.1"/>
    </source>
</evidence>
<comment type="caution">
    <text evidence="14">Lacks conserved residue(s) required for the propagation of feature annotation.</text>
</comment>
<feature type="binding site" evidence="14">
    <location>
        <begin position="34"/>
        <end position="38"/>
    </location>
    <ligand>
        <name>NAD(+)</name>
        <dbReference type="ChEBI" id="CHEBI:57540"/>
    </ligand>
</feature>
<dbReference type="GO" id="GO:0005829">
    <property type="term" value="C:cytosol"/>
    <property type="evidence" value="ECO:0007669"/>
    <property type="project" value="TreeGrafter"/>
</dbReference>
<dbReference type="Pfam" id="PF22745">
    <property type="entry name" value="Nlig-Ia"/>
    <property type="match status" value="1"/>
</dbReference>
<keyword evidence="6 14" id="KW-0479">Metal-binding</keyword>
<accession>A0A1F7SC69</accession>
<evidence type="ECO:0000256" key="8">
    <source>
        <dbReference type="ARBA" id="ARBA00022833"/>
    </source>
</evidence>
<dbReference type="FunFam" id="1.10.150.20:FF:000007">
    <property type="entry name" value="DNA ligase"/>
    <property type="match status" value="1"/>
</dbReference>
<dbReference type="PROSITE" id="PS01056">
    <property type="entry name" value="DNA_LIGASE_N2"/>
    <property type="match status" value="1"/>
</dbReference>
<dbReference type="FunFam" id="1.10.287.610:FF:000002">
    <property type="entry name" value="DNA ligase"/>
    <property type="match status" value="1"/>
</dbReference>
<dbReference type="Pfam" id="PF03120">
    <property type="entry name" value="OB_DNA_ligase"/>
    <property type="match status" value="1"/>
</dbReference>
<dbReference type="NCBIfam" id="TIGR00575">
    <property type="entry name" value="dnlj"/>
    <property type="match status" value="1"/>
</dbReference>
<dbReference type="InterPro" id="IPR001679">
    <property type="entry name" value="DNA_ligase"/>
</dbReference>
<evidence type="ECO:0000256" key="1">
    <source>
        <dbReference type="ARBA" id="ARBA00004067"/>
    </source>
</evidence>
<dbReference type="CDD" id="cd17748">
    <property type="entry name" value="BRCT_DNA_ligase_like"/>
    <property type="match status" value="1"/>
</dbReference>
<dbReference type="STRING" id="1817883.A3G31_01650"/>
<dbReference type="InterPro" id="IPR036420">
    <property type="entry name" value="BRCT_dom_sf"/>
</dbReference>
<evidence type="ECO:0000256" key="6">
    <source>
        <dbReference type="ARBA" id="ARBA00022723"/>
    </source>
</evidence>
<feature type="binding site" evidence="14">
    <location>
        <position position="317"/>
    </location>
    <ligand>
        <name>NAD(+)</name>
        <dbReference type="ChEBI" id="CHEBI:57540"/>
    </ligand>
</feature>
<evidence type="ECO:0000256" key="14">
    <source>
        <dbReference type="HAMAP-Rule" id="MF_01588"/>
    </source>
</evidence>
<evidence type="ECO:0000256" key="13">
    <source>
        <dbReference type="ARBA" id="ARBA00060881"/>
    </source>
</evidence>
<dbReference type="CDD" id="cd00114">
    <property type="entry name" value="LIGANc"/>
    <property type="match status" value="1"/>
</dbReference>
<feature type="binding site" evidence="14">
    <location>
        <position position="177"/>
    </location>
    <ligand>
        <name>NAD(+)</name>
        <dbReference type="ChEBI" id="CHEBI:57540"/>
    </ligand>
</feature>
<dbReference type="InterPro" id="IPR041663">
    <property type="entry name" value="DisA/LigA_HHH"/>
</dbReference>
<protein>
    <recommendedName>
        <fullName evidence="3 14">DNA ligase</fullName>
        <ecNumber evidence="2 14">6.5.1.2</ecNumber>
    </recommendedName>
    <alternativeName>
        <fullName evidence="14">Polydeoxyribonucleotide synthase [NAD(+)]</fullName>
    </alternativeName>
</protein>
<dbReference type="SMART" id="SM00292">
    <property type="entry name" value="BRCT"/>
    <property type="match status" value="1"/>
</dbReference>
<dbReference type="PROSITE" id="PS01055">
    <property type="entry name" value="DNA_LIGASE_N1"/>
    <property type="match status" value="1"/>
</dbReference>
<name>A0A1F7SC69_9BACT</name>
<keyword evidence="11 14" id="KW-0234">DNA repair</keyword>
<dbReference type="NCBIfam" id="NF005932">
    <property type="entry name" value="PRK07956.1"/>
    <property type="match status" value="1"/>
</dbReference>
<sequence>MAIKNIKEKIEKLREEINYHNYRYYVLDDPEVSDAEYDALFRELKKLEERYPELVTPDSPTQRVGALPLEEFPKFTHSSQMLSLEDAFEEKDVLDFDERIKRLLKTSDDISYIAEPKIDGLAVNLVYENGTFICGATRGDGTTGEDITANLKTVKAIPLKMMKSDRSFPQRIEIRGEVYMSLKEFSNLNKLREKKREPLFANPRNAAAGSARQLDSKIIAERNLNVFFYGVGEKRGVDFKTQWEILETLKKWGFRINPEVKRCKPIDEVFRFYERIKEKREKLGYEIDGIVIKVDSLEFQERLGVRTRSPRWALAFKYEPQQAATQIEEIRVQVGRTGALTPVAILKPVRVGGVEVSRATLHNMDEIERKDVREGDTVIIQRAGDVIPEVLKPLVEKRNGREKKFKMPDKCPVCSSTVVKDGAVHRCTGISCSAQIKELIRHFASRGAMDIEGLGEKLVDQLVEKGLVKNIADIYSLRKEELAGLERMAEKSAQNIVDAIERSKGISFERFLYAMGIRLVGEFVSKLLARNFKNIDELKNTTEEELLKIEGIGPEVAASVINFFQQKGNLEVIRKILDKGVRIEEVTKRAGVREGVSGKNFVFTGTLNSIKRDEAERKVEELGGKASSSVSRNTDCVVAGEEPGSKVKKAEELGVRIISEEEFLKLIGR</sequence>
<evidence type="ECO:0000256" key="11">
    <source>
        <dbReference type="ARBA" id="ARBA00023204"/>
    </source>
</evidence>
<dbReference type="AlphaFoldDB" id="A0A1F7SC69"/>
<dbReference type="GO" id="GO:0003677">
    <property type="term" value="F:DNA binding"/>
    <property type="evidence" value="ECO:0007669"/>
    <property type="project" value="InterPro"/>
</dbReference>
<evidence type="ECO:0000256" key="5">
    <source>
        <dbReference type="ARBA" id="ARBA00022705"/>
    </source>
</evidence>
<dbReference type="PANTHER" id="PTHR23389:SF9">
    <property type="entry name" value="DNA LIGASE"/>
    <property type="match status" value="1"/>
</dbReference>
<dbReference type="PANTHER" id="PTHR23389">
    <property type="entry name" value="CHROMOSOME TRANSMISSION FIDELITY FACTOR 18"/>
    <property type="match status" value="1"/>
</dbReference>
<dbReference type="FunFam" id="2.40.50.140:FF:000012">
    <property type="entry name" value="DNA ligase"/>
    <property type="match status" value="1"/>
</dbReference>
<keyword evidence="7 14" id="KW-0227">DNA damage</keyword>
<dbReference type="InterPro" id="IPR003583">
    <property type="entry name" value="Hlx-hairpin-Hlx_DNA-bd_motif"/>
</dbReference>
<feature type="binding site" evidence="14">
    <location>
        <position position="432"/>
    </location>
    <ligand>
        <name>Zn(2+)</name>
        <dbReference type="ChEBI" id="CHEBI:29105"/>
    </ligand>
</feature>
<dbReference type="InterPro" id="IPR012340">
    <property type="entry name" value="NA-bd_OB-fold"/>
</dbReference>
<dbReference type="InterPro" id="IPR018239">
    <property type="entry name" value="DNA_ligase_AS"/>
</dbReference>
<dbReference type="SUPFAM" id="SSF47781">
    <property type="entry name" value="RuvA domain 2-like"/>
    <property type="match status" value="1"/>
</dbReference>
<dbReference type="EMBL" id="MGDI01000043">
    <property type="protein sequence ID" value="OGL51373.1"/>
    <property type="molecule type" value="Genomic_DNA"/>
</dbReference>
<keyword evidence="8 14" id="KW-0862">Zinc</keyword>
<dbReference type="Pfam" id="PF00533">
    <property type="entry name" value="BRCT"/>
    <property type="match status" value="1"/>
</dbReference>
<dbReference type="Gene3D" id="1.10.287.610">
    <property type="entry name" value="Helix hairpin bin"/>
    <property type="match status" value="1"/>
</dbReference>
<evidence type="ECO:0000256" key="15">
    <source>
        <dbReference type="RuleBase" id="RU000618"/>
    </source>
</evidence>
<dbReference type="Pfam" id="PF12826">
    <property type="entry name" value="HHH_2"/>
    <property type="match status" value="1"/>
</dbReference>
<dbReference type="GO" id="GO:0003911">
    <property type="term" value="F:DNA ligase (NAD+) activity"/>
    <property type="evidence" value="ECO:0007669"/>
    <property type="project" value="UniProtKB-UniRule"/>
</dbReference>
<dbReference type="SMART" id="SM00532">
    <property type="entry name" value="LIGANc"/>
    <property type="match status" value="1"/>
</dbReference>
<dbReference type="Gene3D" id="3.40.50.10190">
    <property type="entry name" value="BRCT domain"/>
    <property type="match status" value="1"/>
</dbReference>
<comment type="function">
    <text evidence="1 14">DNA ligase that catalyzes the formation of phosphodiester linkages between 5'-phosphoryl and 3'-hydroxyl groups in double-stranded DNA using NAD as a coenzyme and as the energy source for the reaction. It is essential for DNA replication and repair of damaged DNA.</text>
</comment>
<dbReference type="Pfam" id="PF01653">
    <property type="entry name" value="DNA_ligase_aden"/>
    <property type="match status" value="1"/>
</dbReference>
<evidence type="ECO:0000256" key="4">
    <source>
        <dbReference type="ARBA" id="ARBA00022598"/>
    </source>
</evidence>
<dbReference type="InterPro" id="IPR001357">
    <property type="entry name" value="BRCT_dom"/>
</dbReference>
<dbReference type="GO" id="GO:0006281">
    <property type="term" value="P:DNA repair"/>
    <property type="evidence" value="ECO:0007669"/>
    <property type="project" value="UniProtKB-KW"/>
</dbReference>
<keyword evidence="4 14" id="KW-0436">Ligase</keyword>
<proteinExistence type="inferred from homology"/>
<feature type="binding site" evidence="14">
    <location>
        <position position="293"/>
    </location>
    <ligand>
        <name>NAD(+)</name>
        <dbReference type="ChEBI" id="CHEBI:57540"/>
    </ligand>
</feature>
<dbReference type="SUPFAM" id="SSF56091">
    <property type="entry name" value="DNA ligase/mRNA capping enzyme, catalytic domain"/>
    <property type="match status" value="1"/>
</dbReference>
<dbReference type="InterPro" id="IPR013840">
    <property type="entry name" value="DNAligase_N"/>
</dbReference>
<keyword evidence="14" id="KW-0464">Manganese</keyword>
<evidence type="ECO:0000259" key="16">
    <source>
        <dbReference type="PROSITE" id="PS50172"/>
    </source>
</evidence>
<feature type="active site" description="N6-AMP-lysine intermediate" evidence="14">
    <location>
        <position position="117"/>
    </location>
</feature>
<dbReference type="InterPro" id="IPR033136">
    <property type="entry name" value="DNA_ligase_CS"/>
</dbReference>
<dbReference type="PIRSF" id="PIRSF001604">
    <property type="entry name" value="LigA"/>
    <property type="match status" value="1"/>
</dbReference>
<feature type="domain" description="BRCT" evidence="16">
    <location>
        <begin position="591"/>
        <end position="669"/>
    </location>
</feature>
<dbReference type="GO" id="GO:0046872">
    <property type="term" value="F:metal ion binding"/>
    <property type="evidence" value="ECO:0007669"/>
    <property type="project" value="UniProtKB-KW"/>
</dbReference>
<dbReference type="InterPro" id="IPR004150">
    <property type="entry name" value="NAD_DNA_ligase_OB"/>
</dbReference>
<comment type="cofactor">
    <cofactor evidence="14">
        <name>Mg(2+)</name>
        <dbReference type="ChEBI" id="CHEBI:18420"/>
    </cofactor>
    <cofactor evidence="14">
        <name>Mn(2+)</name>
        <dbReference type="ChEBI" id="CHEBI:29035"/>
    </cofactor>
</comment>
<keyword evidence="5 14" id="KW-0235">DNA replication</keyword>
<evidence type="ECO:0000256" key="12">
    <source>
        <dbReference type="ARBA" id="ARBA00034005"/>
    </source>
</evidence>
<organism evidence="17 18">
    <name type="scientific">Candidatus Schekmanbacteria bacterium RIFCSPLOWO2_12_FULL_38_15</name>
    <dbReference type="NCBI Taxonomy" id="1817883"/>
    <lineage>
        <taxon>Bacteria</taxon>
        <taxon>Candidatus Schekmaniibacteriota</taxon>
    </lineage>
</organism>
<comment type="similarity">
    <text evidence="13 14">Belongs to the NAD-dependent DNA ligase family. LigA subfamily.</text>
</comment>
<dbReference type="SUPFAM" id="SSF52113">
    <property type="entry name" value="BRCT domain"/>
    <property type="match status" value="1"/>
</dbReference>
<dbReference type="SUPFAM" id="SSF50249">
    <property type="entry name" value="Nucleic acid-binding proteins"/>
    <property type="match status" value="1"/>
</dbReference>
<feature type="binding site" evidence="14">
    <location>
        <position position="138"/>
    </location>
    <ligand>
        <name>NAD(+)</name>
        <dbReference type="ChEBI" id="CHEBI:57540"/>
    </ligand>
</feature>